<reference evidence="4" key="1">
    <citation type="submission" date="2023-06" db="EMBL/GenBank/DDBJ databases">
        <title>Genome-scale phylogeny and comparative genomics of the fungal order Sordariales.</title>
        <authorList>
            <consortium name="Lawrence Berkeley National Laboratory"/>
            <person name="Hensen N."/>
            <person name="Bonometti L."/>
            <person name="Westerberg I."/>
            <person name="Brannstrom I.O."/>
            <person name="Guillou S."/>
            <person name="Cros-Aarteil S."/>
            <person name="Calhoun S."/>
            <person name="Haridas S."/>
            <person name="Kuo A."/>
            <person name="Mondo S."/>
            <person name="Pangilinan J."/>
            <person name="Riley R."/>
            <person name="Labutti K."/>
            <person name="Andreopoulos B."/>
            <person name="Lipzen A."/>
            <person name="Chen C."/>
            <person name="Yanf M."/>
            <person name="Daum C."/>
            <person name="Ng V."/>
            <person name="Clum A."/>
            <person name="Steindorff A."/>
            <person name="Ohm R."/>
            <person name="Martin F."/>
            <person name="Silar P."/>
            <person name="Natvig D."/>
            <person name="Lalanne C."/>
            <person name="Gautier V."/>
            <person name="Ament-Velasquez S.L."/>
            <person name="Kruys A."/>
            <person name="Hutchinson M.I."/>
            <person name="Powell A.J."/>
            <person name="Barry K."/>
            <person name="Miller A.N."/>
            <person name="Grigoriev I.V."/>
            <person name="Debuchy R."/>
            <person name="Gladieux P."/>
            <person name="Thoren M.H."/>
            <person name="Johannesson H."/>
        </authorList>
    </citation>
    <scope>NUCLEOTIDE SEQUENCE</scope>
    <source>
        <strain evidence="4">CBS 540.89</strain>
    </source>
</reference>
<evidence type="ECO:0000313" key="4">
    <source>
        <dbReference type="EMBL" id="KAK0739617.1"/>
    </source>
</evidence>
<comment type="caution">
    <text evidence="4">The sequence shown here is derived from an EMBL/GenBank/DDBJ whole genome shotgun (WGS) entry which is preliminary data.</text>
</comment>
<dbReference type="AlphaFoldDB" id="A0AA40BSI0"/>
<sequence>MKSVPGLALSLAVLMSTSTRGLVAAKCHTVCHDDSCGRAVTGTAQGPDFTSQAKIDCSTFGVSTVYGHTTTVTAPTTSSASVPITIPTYASACSNSALYASACSCYGITRHVETLTDETTTVTVPPASSSPEPSSTIEESSTSESSASSSTSSSASSTSSAPPEPTGCIGDLVSCGDTCIDVTNDPANCGGCGVVCDSGVCTNGACSLNSCTGQTCDTFTACGPGGSCVCASVTGGTGFCADGQTPCAGLADCDTNADCPRGSVCAVGTCCSRNVCIVADTCGGSTTAAPALLFRPRGVTWLDAAIGHRAGYVGEV</sequence>
<keyword evidence="5" id="KW-1185">Reference proteome</keyword>
<dbReference type="InterPro" id="IPR017896">
    <property type="entry name" value="4Fe4S_Fe-S-bd"/>
</dbReference>
<feature type="chain" id="PRO_5041320307" description="4Fe-4S ferredoxin-type domain-containing protein" evidence="2">
    <location>
        <begin position="26"/>
        <end position="316"/>
    </location>
</feature>
<evidence type="ECO:0000256" key="1">
    <source>
        <dbReference type="SAM" id="MobiDB-lite"/>
    </source>
</evidence>
<accession>A0AA40BSI0</accession>
<evidence type="ECO:0000313" key="5">
    <source>
        <dbReference type="Proteomes" id="UP001172159"/>
    </source>
</evidence>
<name>A0AA40BSI0_9PEZI</name>
<gene>
    <name evidence="4" type="ORF">B0T21DRAFT_362959</name>
</gene>
<feature type="domain" description="4Fe-4S ferredoxin-type" evidence="3">
    <location>
        <begin position="180"/>
        <end position="211"/>
    </location>
</feature>
<feature type="region of interest" description="Disordered" evidence="1">
    <location>
        <begin position="117"/>
        <end position="165"/>
    </location>
</feature>
<dbReference type="Proteomes" id="UP001172159">
    <property type="component" value="Unassembled WGS sequence"/>
</dbReference>
<feature type="compositionally biased region" description="Low complexity" evidence="1">
    <location>
        <begin position="117"/>
        <end position="161"/>
    </location>
</feature>
<evidence type="ECO:0000256" key="2">
    <source>
        <dbReference type="SAM" id="SignalP"/>
    </source>
</evidence>
<feature type="signal peptide" evidence="2">
    <location>
        <begin position="1"/>
        <end position="25"/>
    </location>
</feature>
<organism evidence="4 5">
    <name type="scientific">Apiosordaria backusii</name>
    <dbReference type="NCBI Taxonomy" id="314023"/>
    <lineage>
        <taxon>Eukaryota</taxon>
        <taxon>Fungi</taxon>
        <taxon>Dikarya</taxon>
        <taxon>Ascomycota</taxon>
        <taxon>Pezizomycotina</taxon>
        <taxon>Sordariomycetes</taxon>
        <taxon>Sordariomycetidae</taxon>
        <taxon>Sordariales</taxon>
        <taxon>Lasiosphaeriaceae</taxon>
        <taxon>Apiosordaria</taxon>
    </lineage>
</organism>
<keyword evidence="2" id="KW-0732">Signal</keyword>
<proteinExistence type="predicted"/>
<protein>
    <recommendedName>
        <fullName evidence="3">4Fe-4S ferredoxin-type domain-containing protein</fullName>
    </recommendedName>
</protein>
<evidence type="ECO:0000259" key="3">
    <source>
        <dbReference type="PROSITE" id="PS51379"/>
    </source>
</evidence>
<dbReference type="PROSITE" id="PS51379">
    <property type="entry name" value="4FE4S_FER_2"/>
    <property type="match status" value="1"/>
</dbReference>
<dbReference type="EMBL" id="JAUKTV010000004">
    <property type="protein sequence ID" value="KAK0739617.1"/>
    <property type="molecule type" value="Genomic_DNA"/>
</dbReference>